<accession>A0ABT3XQY2</accession>
<sequence>MERPFIWQMVKEAVENLGGKATYPEIKNYIHSKWENVNERTINAQIIVMSVNQPSRYHYPENKKPRISNSQYDVLYSVGRGEVVLYKPEEHGLWEIYENEFGGLGIRQVNNEEVIDEIEEEVIENSNFLFPIEANLRDFLIKNLDTFKGSKLKLFEDENGRDGKEYPAGTVGNIDILTNDENGNFVVFELKLSKGADRAIGQLLRYMGWVKVNLAKGKKVKGVLVANKMDEKIKYAILSTTDISLFEYEMKFELKKSEFEY</sequence>
<dbReference type="GO" id="GO:0004519">
    <property type="term" value="F:endonuclease activity"/>
    <property type="evidence" value="ECO:0007669"/>
    <property type="project" value="UniProtKB-KW"/>
</dbReference>
<dbReference type="InterPro" id="IPR048301">
    <property type="entry name" value="NucS_C"/>
</dbReference>
<keyword evidence="4" id="KW-0255">Endonuclease</keyword>
<dbReference type="InterPro" id="IPR002793">
    <property type="entry name" value="Endonuclease_NucS"/>
</dbReference>
<dbReference type="InterPro" id="IPR056086">
    <property type="entry name" value="DUF7669"/>
</dbReference>
<dbReference type="PANTHER" id="PTHR38814:SF1">
    <property type="entry name" value="ENDONUCLEASE NUCS"/>
    <property type="match status" value="1"/>
</dbReference>
<keyword evidence="1" id="KW-0238">DNA-binding</keyword>
<evidence type="ECO:0000313" key="5">
    <source>
        <dbReference type="Proteomes" id="UP001073122"/>
    </source>
</evidence>
<keyword evidence="5" id="KW-1185">Reference proteome</keyword>
<dbReference type="InterPro" id="IPR011856">
    <property type="entry name" value="tRNA_endonuc-like_dom_sf"/>
</dbReference>
<keyword evidence="4" id="KW-0378">Hydrolase</keyword>
<dbReference type="RefSeq" id="WP_267265830.1">
    <property type="nucleotide sequence ID" value="NZ_JAOVZW010000013.1"/>
</dbReference>
<feature type="domain" description="DUF7669" evidence="3">
    <location>
        <begin position="6"/>
        <end position="83"/>
    </location>
</feature>
<dbReference type="CDD" id="cd22341">
    <property type="entry name" value="NucS-like"/>
    <property type="match status" value="1"/>
</dbReference>
<keyword evidence="4" id="KW-0540">Nuclease</keyword>
<dbReference type="Pfam" id="PF01939">
    <property type="entry name" value="NucS_C"/>
    <property type="match status" value="1"/>
</dbReference>
<dbReference type="Gene3D" id="3.40.1350.10">
    <property type="match status" value="1"/>
</dbReference>
<feature type="domain" description="Endonuclease NucS C-terminal" evidence="2">
    <location>
        <begin position="164"/>
        <end position="234"/>
    </location>
</feature>
<evidence type="ECO:0000313" key="4">
    <source>
        <dbReference type="EMBL" id="MCX8524542.1"/>
    </source>
</evidence>
<protein>
    <submittedName>
        <fullName evidence="4">Endonuclease NucS</fullName>
    </submittedName>
</protein>
<proteinExistence type="predicted"/>
<dbReference type="EMBL" id="JAOVZW010000013">
    <property type="protein sequence ID" value="MCX8524542.1"/>
    <property type="molecule type" value="Genomic_DNA"/>
</dbReference>
<dbReference type="PANTHER" id="PTHR38814">
    <property type="entry name" value="ENDONUCLEASE NUCS"/>
    <property type="match status" value="1"/>
</dbReference>
<comment type="caution">
    <text evidence="4">The sequence shown here is derived from an EMBL/GenBank/DDBJ whole genome shotgun (WGS) entry which is preliminary data.</text>
</comment>
<evidence type="ECO:0000259" key="3">
    <source>
        <dbReference type="Pfam" id="PF24706"/>
    </source>
</evidence>
<dbReference type="Proteomes" id="UP001073122">
    <property type="component" value="Unassembled WGS sequence"/>
</dbReference>
<gene>
    <name evidence="4" type="ORF">OF897_11520</name>
</gene>
<dbReference type="Pfam" id="PF24706">
    <property type="entry name" value="DUF7669"/>
    <property type="match status" value="1"/>
</dbReference>
<reference evidence="4" key="1">
    <citation type="submission" date="2022-10" db="EMBL/GenBank/DDBJ databases">
        <title>Chryseobacterium sp. nov., a novel bacterial species.</title>
        <authorList>
            <person name="Cao Y."/>
        </authorList>
    </citation>
    <scope>NUCLEOTIDE SEQUENCE</scope>
    <source>
        <strain evidence="4">CCTCC AB2015118</strain>
    </source>
</reference>
<evidence type="ECO:0000256" key="1">
    <source>
        <dbReference type="ARBA" id="ARBA00023125"/>
    </source>
</evidence>
<name>A0ABT3XQY2_9FLAO</name>
<evidence type="ECO:0000259" key="2">
    <source>
        <dbReference type="Pfam" id="PF01939"/>
    </source>
</evidence>
<organism evidence="4 5">
    <name type="scientific">Chryseobacterium formosus</name>
    <dbReference type="NCBI Taxonomy" id="1537363"/>
    <lineage>
        <taxon>Bacteria</taxon>
        <taxon>Pseudomonadati</taxon>
        <taxon>Bacteroidota</taxon>
        <taxon>Flavobacteriia</taxon>
        <taxon>Flavobacteriales</taxon>
        <taxon>Weeksellaceae</taxon>
        <taxon>Chryseobacterium group</taxon>
        <taxon>Chryseobacterium</taxon>
    </lineage>
</organism>